<evidence type="ECO:0000313" key="16">
    <source>
        <dbReference type="EMBL" id="QBZ82235.1"/>
    </source>
</evidence>
<dbReference type="EMBL" id="CP032096">
    <property type="protein sequence ID" value="QBZ82235.1"/>
    <property type="molecule type" value="Genomic_DNA"/>
</dbReference>
<feature type="domain" description="Type II/III secretion system secretin-like" evidence="13">
    <location>
        <begin position="438"/>
        <end position="604"/>
    </location>
</feature>
<reference evidence="16 17" key="1">
    <citation type="submission" date="2018-08" db="EMBL/GenBank/DDBJ databases">
        <title>Horizontal acquisition of hydrogen conversion ability and other habitat adaptations in Hydrogenovibrio crunogenus strains.</title>
        <authorList>
            <person name="Gonnella G."/>
            <person name="Adam N."/>
            <person name="Perner M."/>
        </authorList>
    </citation>
    <scope>NUCLEOTIDE SEQUENCE [LARGE SCALE GENOMIC DNA]</scope>
    <source>
        <strain evidence="16 17">SP-41</strain>
    </source>
</reference>
<dbReference type="AlphaFoldDB" id="A0A4P7NXN2"/>
<dbReference type="PRINTS" id="PR00811">
    <property type="entry name" value="BCTERIALGSPD"/>
</dbReference>
<dbReference type="PRINTS" id="PR01032">
    <property type="entry name" value="PHAGEIV"/>
</dbReference>
<evidence type="ECO:0000256" key="6">
    <source>
        <dbReference type="ARBA" id="ARBA00022729"/>
    </source>
</evidence>
<dbReference type="NCBIfam" id="TIGR02517">
    <property type="entry name" value="type_II_gspD"/>
    <property type="match status" value="1"/>
</dbReference>
<evidence type="ECO:0000256" key="11">
    <source>
        <dbReference type="SAM" id="MobiDB-lite"/>
    </source>
</evidence>
<keyword evidence="6 12" id="KW-0732">Signal</keyword>
<dbReference type="PANTHER" id="PTHR30332">
    <property type="entry name" value="PROBABLE GENERAL SECRETION PATHWAY PROTEIN D"/>
    <property type="match status" value="1"/>
</dbReference>
<evidence type="ECO:0000256" key="4">
    <source>
        <dbReference type="ARBA" id="ARBA00022452"/>
    </source>
</evidence>
<dbReference type="OrthoDB" id="9775455at2"/>
<dbReference type="InterPro" id="IPR004846">
    <property type="entry name" value="T2SS/T3SS_dom"/>
</dbReference>
<dbReference type="Pfam" id="PF00263">
    <property type="entry name" value="Secretin"/>
    <property type="match status" value="1"/>
</dbReference>
<comment type="subcellular location">
    <subcellularLocation>
        <location evidence="1 10">Cell outer membrane</location>
    </subcellularLocation>
</comment>
<dbReference type="Pfam" id="PF21305">
    <property type="entry name" value="type_II_gspD_N0"/>
    <property type="match status" value="1"/>
</dbReference>
<dbReference type="InterPro" id="IPR005644">
    <property type="entry name" value="NolW-like"/>
</dbReference>
<evidence type="ECO:0000313" key="17">
    <source>
        <dbReference type="Proteomes" id="UP000296201"/>
    </source>
</evidence>
<feature type="signal peptide" evidence="12">
    <location>
        <begin position="1"/>
        <end position="21"/>
    </location>
</feature>
<evidence type="ECO:0000256" key="10">
    <source>
        <dbReference type="RuleBase" id="RU004004"/>
    </source>
</evidence>
<feature type="compositionally biased region" description="Basic and acidic residues" evidence="11">
    <location>
        <begin position="672"/>
        <end position="681"/>
    </location>
</feature>
<gene>
    <name evidence="16" type="primary">epsD</name>
    <name evidence="16" type="ORF">GHNINEIG_00259</name>
</gene>
<dbReference type="PANTHER" id="PTHR30332:SF24">
    <property type="entry name" value="SECRETIN GSPD-RELATED"/>
    <property type="match status" value="1"/>
</dbReference>
<dbReference type="GO" id="GO:0015628">
    <property type="term" value="P:protein secretion by the type II secretion system"/>
    <property type="evidence" value="ECO:0007669"/>
    <property type="project" value="InterPro"/>
</dbReference>
<protein>
    <submittedName>
        <fullName evidence="16">Type II secretion system protein D</fullName>
    </submittedName>
</protein>
<feature type="domain" description="NolW-like" evidence="14">
    <location>
        <begin position="127"/>
        <end position="186"/>
    </location>
</feature>
<proteinExistence type="inferred from homology"/>
<dbReference type="Gene3D" id="3.30.1370.120">
    <property type="match status" value="3"/>
</dbReference>
<evidence type="ECO:0000256" key="3">
    <source>
        <dbReference type="ARBA" id="ARBA00022448"/>
    </source>
</evidence>
<keyword evidence="5" id="KW-0812">Transmembrane</keyword>
<evidence type="ECO:0000256" key="1">
    <source>
        <dbReference type="ARBA" id="ARBA00004442"/>
    </source>
</evidence>
<keyword evidence="9" id="KW-0998">Cell outer membrane</keyword>
<dbReference type="InterPro" id="IPR050810">
    <property type="entry name" value="Bact_Secretion_Sys_Channel"/>
</dbReference>
<evidence type="ECO:0000256" key="12">
    <source>
        <dbReference type="SAM" id="SignalP"/>
    </source>
</evidence>
<feature type="domain" description="GspD-like N0" evidence="15">
    <location>
        <begin position="35"/>
        <end position="102"/>
    </location>
</feature>
<evidence type="ECO:0000259" key="14">
    <source>
        <dbReference type="Pfam" id="PF03958"/>
    </source>
</evidence>
<evidence type="ECO:0000256" key="7">
    <source>
        <dbReference type="ARBA" id="ARBA00022927"/>
    </source>
</evidence>
<accession>A0A4P7NXN2</accession>
<keyword evidence="4" id="KW-1134">Transmembrane beta strand</keyword>
<evidence type="ECO:0000259" key="13">
    <source>
        <dbReference type="Pfam" id="PF00263"/>
    </source>
</evidence>
<evidence type="ECO:0000256" key="2">
    <source>
        <dbReference type="ARBA" id="ARBA00006980"/>
    </source>
</evidence>
<dbReference type="RefSeq" id="WP_135794980.1">
    <property type="nucleotide sequence ID" value="NZ_CP032096.1"/>
</dbReference>
<feature type="chain" id="PRO_5020953700" evidence="12">
    <location>
        <begin position="22"/>
        <end position="699"/>
    </location>
</feature>
<dbReference type="InterPro" id="IPR001775">
    <property type="entry name" value="GspD/PilQ"/>
</dbReference>
<evidence type="ECO:0000256" key="9">
    <source>
        <dbReference type="ARBA" id="ARBA00023237"/>
    </source>
</evidence>
<evidence type="ECO:0000259" key="15">
    <source>
        <dbReference type="Pfam" id="PF21305"/>
    </source>
</evidence>
<evidence type="ECO:0000256" key="8">
    <source>
        <dbReference type="ARBA" id="ARBA00023136"/>
    </source>
</evidence>
<feature type="region of interest" description="Disordered" evidence="11">
    <location>
        <begin position="642"/>
        <end position="699"/>
    </location>
</feature>
<name>A0A4P7NXN2_9GAMM</name>
<dbReference type="InterPro" id="IPR049371">
    <property type="entry name" value="GspD-like_N0"/>
</dbReference>
<dbReference type="Proteomes" id="UP000296201">
    <property type="component" value="Chromosome"/>
</dbReference>
<sequence length="699" mass="76266" precursor="true">MKKMKLILWFCLIGMSLSVAAQQESKSENVTLKQNFQQADIEKVIEAVAKLTGKNFIIDPRVKGKVTLIAPEAMHPDDLYETLLAILHVHGYVAIPGKTAIQIIPANLARDQVPYENRDAQQSDWVTEVITVKKVPATKLVAVLRPLVAREGHLVALSESNRMIVTDSQSNIDRMKQIIKRVDVDESSGYEVIKLSHASAEEMMLVVKKVMSKSANKQFNVSFDERSNRIILSGDKDTRRQMRALIADLDVSVPSEGRVQVIYLHYAKAEELVPVLQKIATNRSLLSRASSGGKASDATASDATGNGVQVNQLDDKTLKSRISIEAEERMNAVIISAPPGVASVLKTVIKQLDIRRAQVLIEAILVEVTETKQAELGVEWGAAGPNGVGLINFSGTIPTIIGNAGNPAAQANAIGTGVNAAFGEISADGTGWGALIRALNSDSEANILSTPTLLTLDNEEAEIIVGKEVPFQTGSYTSTGASSTPTNPFNTIERKNVGLSLKVTPQINEGDEVFLEINQEISDVIPKGDAVDVQTSKRQIKTRVIVGDGNIIVLGGLLTEKETEVEKKVPGLGDIPGLGALFRSTSNEREKVNLMVFLRPVIVRDNKMGTYYSRKKYSLIRDEQTQLLKKDSGLLEGLRPRMPTLEQWKNMEPAKPFDPSKPEETSSNAEPKTTKEAKQPTEKQPSAEDPMPLEEFDDI</sequence>
<dbReference type="GO" id="GO:0015627">
    <property type="term" value="C:type II protein secretion system complex"/>
    <property type="evidence" value="ECO:0007669"/>
    <property type="project" value="InterPro"/>
</dbReference>
<feature type="domain" description="NolW-like" evidence="14">
    <location>
        <begin position="191"/>
        <end position="252"/>
    </location>
</feature>
<keyword evidence="3 10" id="KW-0813">Transport</keyword>
<evidence type="ECO:0000256" key="5">
    <source>
        <dbReference type="ARBA" id="ARBA00022692"/>
    </source>
</evidence>
<feature type="domain" description="NolW-like" evidence="14">
    <location>
        <begin position="259"/>
        <end position="358"/>
    </location>
</feature>
<comment type="similarity">
    <text evidence="2">Belongs to the bacterial secretin family. GSP D subfamily.</text>
</comment>
<organism evidence="16 17">
    <name type="scientific">Hydrogenovibrio crunogenus</name>
    <dbReference type="NCBI Taxonomy" id="39765"/>
    <lineage>
        <taxon>Bacteria</taxon>
        <taxon>Pseudomonadati</taxon>
        <taxon>Pseudomonadota</taxon>
        <taxon>Gammaproteobacteria</taxon>
        <taxon>Thiotrichales</taxon>
        <taxon>Piscirickettsiaceae</taxon>
        <taxon>Hydrogenovibrio</taxon>
    </lineage>
</organism>
<dbReference type="GO" id="GO:0009279">
    <property type="term" value="C:cell outer membrane"/>
    <property type="evidence" value="ECO:0007669"/>
    <property type="project" value="UniProtKB-SubCell"/>
</dbReference>
<keyword evidence="7" id="KW-0653">Protein transport</keyword>
<dbReference type="InterPro" id="IPR038591">
    <property type="entry name" value="NolW-like_sf"/>
</dbReference>
<dbReference type="InterPro" id="IPR013356">
    <property type="entry name" value="T2SS_GspD"/>
</dbReference>
<keyword evidence="8" id="KW-0472">Membrane</keyword>
<dbReference type="Pfam" id="PF03958">
    <property type="entry name" value="Secretin_N"/>
    <property type="match status" value="3"/>
</dbReference>
<keyword evidence="17" id="KW-1185">Reference proteome</keyword>